<dbReference type="EMBL" id="BPLR01001555">
    <property type="protein sequence ID" value="GIZ03127.1"/>
    <property type="molecule type" value="Genomic_DNA"/>
</dbReference>
<dbReference type="Proteomes" id="UP001054945">
    <property type="component" value="Unassembled WGS sequence"/>
</dbReference>
<keyword evidence="3" id="KW-1185">Reference proteome</keyword>
<name>A0AAV4YAE5_CAEEX</name>
<accession>A0AAV4YAE5</accession>
<reference evidence="2 3" key="1">
    <citation type="submission" date="2021-06" db="EMBL/GenBank/DDBJ databases">
        <title>Caerostris extrusa draft genome.</title>
        <authorList>
            <person name="Kono N."/>
            <person name="Arakawa K."/>
        </authorList>
    </citation>
    <scope>NUCLEOTIDE SEQUENCE [LARGE SCALE GENOMIC DNA]</scope>
</reference>
<protein>
    <submittedName>
        <fullName evidence="2">G_PROTEIN_RECEP_F2_4 domain-containing protein</fullName>
    </submittedName>
</protein>
<keyword evidence="1" id="KW-0472">Membrane</keyword>
<gene>
    <name evidence="2" type="primary">AVEN_121184_1</name>
    <name evidence="2" type="ORF">CEXT_229771</name>
</gene>
<comment type="caution">
    <text evidence="2">The sequence shown here is derived from an EMBL/GenBank/DDBJ whole genome shotgun (WGS) entry which is preliminary data.</text>
</comment>
<organism evidence="2 3">
    <name type="scientific">Caerostris extrusa</name>
    <name type="common">Bark spider</name>
    <name type="synonym">Caerostris bankana</name>
    <dbReference type="NCBI Taxonomy" id="172846"/>
    <lineage>
        <taxon>Eukaryota</taxon>
        <taxon>Metazoa</taxon>
        <taxon>Ecdysozoa</taxon>
        <taxon>Arthropoda</taxon>
        <taxon>Chelicerata</taxon>
        <taxon>Arachnida</taxon>
        <taxon>Araneae</taxon>
        <taxon>Araneomorphae</taxon>
        <taxon>Entelegynae</taxon>
        <taxon>Araneoidea</taxon>
        <taxon>Araneidae</taxon>
        <taxon>Caerostris</taxon>
    </lineage>
</organism>
<keyword evidence="1" id="KW-0812">Transmembrane</keyword>
<feature type="transmembrane region" description="Helical" evidence="1">
    <location>
        <begin position="12"/>
        <end position="30"/>
    </location>
</feature>
<evidence type="ECO:0000313" key="3">
    <source>
        <dbReference type="Proteomes" id="UP001054945"/>
    </source>
</evidence>
<evidence type="ECO:0000256" key="1">
    <source>
        <dbReference type="SAM" id="Phobius"/>
    </source>
</evidence>
<proteinExistence type="predicted"/>
<evidence type="ECO:0000313" key="2">
    <source>
        <dbReference type="EMBL" id="GIZ03127.1"/>
    </source>
</evidence>
<keyword evidence="1" id="KW-1133">Transmembrane helix</keyword>
<sequence>MRRVRPQTGQEMCVVSAVVISLSFLCFILPCYSDDGGVKLFVDKFVEGEQRLFTDYGICKSENRSSFSVCDTDVTEPVQDLVELKRSSCYCDDRCSLYHDCCINKCPASWEDEFVRDMCEMESTTRQAMGLSFDHLQDMPVQGESTRVLYRNIYCAICNKDIPVVKWETFMYCNGDSENPRNSLMDNPDFSTAYYDPRAMNFRKVKVGDRLKNCAIIVKNFDLKKLLSEYGARLCKPVISSCPEETDWQTKDKCGAYSAYVYQKVRSGNRRKVFKNFHCALCHGAPVESLCLHFVQILLTTFVWSTMGKKARDASLTMLFDFNFEGRMEEVGRLSPCLLQEGQIWGSNPRNMPKFHLWCFIQERRIQMCPFGYYRGGPNGLKDSCPKSFPR</sequence>
<dbReference type="AlphaFoldDB" id="A0AAV4YAE5"/>